<organism evidence="1 2">
    <name type="scientific">Papaver somniferum</name>
    <name type="common">Opium poppy</name>
    <dbReference type="NCBI Taxonomy" id="3469"/>
    <lineage>
        <taxon>Eukaryota</taxon>
        <taxon>Viridiplantae</taxon>
        <taxon>Streptophyta</taxon>
        <taxon>Embryophyta</taxon>
        <taxon>Tracheophyta</taxon>
        <taxon>Spermatophyta</taxon>
        <taxon>Magnoliopsida</taxon>
        <taxon>Ranunculales</taxon>
        <taxon>Papaveraceae</taxon>
        <taxon>Papaveroideae</taxon>
        <taxon>Papaver</taxon>
    </lineage>
</organism>
<evidence type="ECO:0000313" key="2">
    <source>
        <dbReference type="Proteomes" id="UP000316621"/>
    </source>
</evidence>
<proteinExistence type="predicted"/>
<name>A0A4Y7JV52_PAPSO</name>
<dbReference type="Proteomes" id="UP000316621">
    <property type="component" value="Chromosome 6"/>
</dbReference>
<sequence length="70" mass="8460">MNYKKIEMRMVKNQFSLMKKSLLMKKIFLMLMKIRFRSQWGVNTTTLYWLQYLGGNTNSRISSAEFKPMK</sequence>
<keyword evidence="2" id="KW-1185">Reference proteome</keyword>
<dbReference type="EMBL" id="CM010720">
    <property type="protein sequence ID" value="RZC64953.1"/>
    <property type="molecule type" value="Genomic_DNA"/>
</dbReference>
<dbReference type="Gramene" id="RZC64953">
    <property type="protein sequence ID" value="RZC64953"/>
    <property type="gene ID" value="C5167_008639"/>
</dbReference>
<evidence type="ECO:0000313" key="1">
    <source>
        <dbReference type="EMBL" id="RZC64953.1"/>
    </source>
</evidence>
<gene>
    <name evidence="1" type="ORF">C5167_008639</name>
</gene>
<reference evidence="1 2" key="1">
    <citation type="journal article" date="2018" name="Science">
        <title>The opium poppy genome and morphinan production.</title>
        <authorList>
            <person name="Guo L."/>
            <person name="Winzer T."/>
            <person name="Yang X."/>
            <person name="Li Y."/>
            <person name="Ning Z."/>
            <person name="He Z."/>
            <person name="Teodor R."/>
            <person name="Lu Y."/>
            <person name="Bowser T.A."/>
            <person name="Graham I.A."/>
            <person name="Ye K."/>
        </authorList>
    </citation>
    <scope>NUCLEOTIDE SEQUENCE [LARGE SCALE GENOMIC DNA]</scope>
    <source>
        <strain evidence="2">cv. HN1</strain>
        <tissue evidence="1">Leaves</tissue>
    </source>
</reference>
<protein>
    <submittedName>
        <fullName evidence="1">Uncharacterized protein</fullName>
    </submittedName>
</protein>
<dbReference type="AlphaFoldDB" id="A0A4Y7JV52"/>
<accession>A0A4Y7JV52</accession>